<accession>A0A8R1YD18</accession>
<accession>A0A2A6C645</accession>
<reference evidence="2" key="1">
    <citation type="journal article" date="2008" name="Nat. Genet.">
        <title>The Pristionchus pacificus genome provides a unique perspective on nematode lifestyle and parasitism.</title>
        <authorList>
            <person name="Dieterich C."/>
            <person name="Clifton S.W."/>
            <person name="Schuster L.N."/>
            <person name="Chinwalla A."/>
            <person name="Delehaunty K."/>
            <person name="Dinkelacker I."/>
            <person name="Fulton L."/>
            <person name="Fulton R."/>
            <person name="Godfrey J."/>
            <person name="Minx P."/>
            <person name="Mitreva M."/>
            <person name="Roeseler W."/>
            <person name="Tian H."/>
            <person name="Witte H."/>
            <person name="Yang S.P."/>
            <person name="Wilson R.K."/>
            <person name="Sommer R.J."/>
        </authorList>
    </citation>
    <scope>NUCLEOTIDE SEQUENCE [LARGE SCALE GENOMIC DNA]</scope>
    <source>
        <strain evidence="2">PS312</strain>
    </source>
</reference>
<gene>
    <name evidence="1" type="primary">WBGene00094020</name>
</gene>
<dbReference type="AlphaFoldDB" id="A0A2A6C645"/>
<name>A0A2A6C645_PRIPA</name>
<dbReference type="Proteomes" id="UP000005239">
    <property type="component" value="Unassembled WGS sequence"/>
</dbReference>
<proteinExistence type="predicted"/>
<protein>
    <submittedName>
        <fullName evidence="1">Uncharacterized protein</fullName>
    </submittedName>
</protein>
<sequence length="365" mass="41876">MAQNGTADQWTIDQARFQFYYFTFQTDLFDKLDIAFTLILGVAGILTFPPACFVYWRILTLKGFQGQYLMKLFVINGFSVRFSFQIWYSQHRIMTNGLSVTLKVFKNMLMYIVNLIAVQFSNWPSMFGFYSWLKATILTLFLRFLQDYSISLMWQTMFFISLNRLLALKNQYLLSKYDFHYFILASLSSGIFSAIISFPLFFSHYTYYQFSIADGIFAYIPHIPPAYKWTSAPAQICQLSLAVATMIINAIICVFVVKMRKEYSAKMKSRPEQGLLLSSVIAVLSHILNDILLAIATIYNEVMFAYFITLTVAVATTLPFWTMMICAKTMRRAVLNGTGFDAIRSSTVRIRSATRKSAKSASAAF</sequence>
<evidence type="ECO:0000313" key="2">
    <source>
        <dbReference type="Proteomes" id="UP000005239"/>
    </source>
</evidence>
<organism evidence="1 2">
    <name type="scientific">Pristionchus pacificus</name>
    <name type="common">Parasitic nematode worm</name>
    <dbReference type="NCBI Taxonomy" id="54126"/>
    <lineage>
        <taxon>Eukaryota</taxon>
        <taxon>Metazoa</taxon>
        <taxon>Ecdysozoa</taxon>
        <taxon>Nematoda</taxon>
        <taxon>Chromadorea</taxon>
        <taxon>Rhabditida</taxon>
        <taxon>Rhabditina</taxon>
        <taxon>Diplogasteromorpha</taxon>
        <taxon>Diplogasteroidea</taxon>
        <taxon>Neodiplogasteridae</taxon>
        <taxon>Pristionchus</taxon>
    </lineage>
</organism>
<keyword evidence="2" id="KW-1185">Reference proteome</keyword>
<reference evidence="1" key="2">
    <citation type="submission" date="2022-06" db="UniProtKB">
        <authorList>
            <consortium name="EnsemblMetazoa"/>
        </authorList>
    </citation>
    <scope>IDENTIFICATION</scope>
    <source>
        <strain evidence="1">PS312</strain>
    </source>
</reference>
<dbReference type="EnsemblMetazoa" id="PPA04466.1">
    <property type="protein sequence ID" value="PPA04466.1"/>
    <property type="gene ID" value="WBGene00094020"/>
</dbReference>
<evidence type="ECO:0000313" key="1">
    <source>
        <dbReference type="EnsemblMetazoa" id="PPA04466.1"/>
    </source>
</evidence>